<feature type="repeat" description="TPR" evidence="1">
    <location>
        <begin position="109"/>
        <end position="142"/>
    </location>
</feature>
<accession>A0A518DSF3</accession>
<dbReference type="InterPro" id="IPR011990">
    <property type="entry name" value="TPR-like_helical_dom_sf"/>
</dbReference>
<dbReference type="InterPro" id="IPR019734">
    <property type="entry name" value="TPR_rpt"/>
</dbReference>
<dbReference type="Proteomes" id="UP000317648">
    <property type="component" value="Chromosome"/>
</dbReference>
<organism evidence="3 4">
    <name type="scientific">Lignipirellula cremea</name>
    <dbReference type="NCBI Taxonomy" id="2528010"/>
    <lineage>
        <taxon>Bacteria</taxon>
        <taxon>Pseudomonadati</taxon>
        <taxon>Planctomycetota</taxon>
        <taxon>Planctomycetia</taxon>
        <taxon>Pirellulales</taxon>
        <taxon>Pirellulaceae</taxon>
        <taxon>Lignipirellula</taxon>
    </lineage>
</organism>
<reference evidence="3 4" key="1">
    <citation type="submission" date="2019-02" db="EMBL/GenBank/DDBJ databases">
        <title>Deep-cultivation of Planctomycetes and their phenomic and genomic characterization uncovers novel biology.</title>
        <authorList>
            <person name="Wiegand S."/>
            <person name="Jogler M."/>
            <person name="Boedeker C."/>
            <person name="Pinto D."/>
            <person name="Vollmers J."/>
            <person name="Rivas-Marin E."/>
            <person name="Kohn T."/>
            <person name="Peeters S.H."/>
            <person name="Heuer A."/>
            <person name="Rast P."/>
            <person name="Oberbeckmann S."/>
            <person name="Bunk B."/>
            <person name="Jeske O."/>
            <person name="Meyerdierks A."/>
            <person name="Storesund J.E."/>
            <person name="Kallscheuer N."/>
            <person name="Luecker S."/>
            <person name="Lage O.M."/>
            <person name="Pohl T."/>
            <person name="Merkel B.J."/>
            <person name="Hornburger P."/>
            <person name="Mueller R.-W."/>
            <person name="Bruemmer F."/>
            <person name="Labrenz M."/>
            <person name="Spormann A.M."/>
            <person name="Op den Camp H."/>
            <person name="Overmann J."/>
            <person name="Amann R."/>
            <person name="Jetten M.S.M."/>
            <person name="Mascher T."/>
            <person name="Medema M.H."/>
            <person name="Devos D.P."/>
            <person name="Kaster A.-K."/>
            <person name="Ovreas L."/>
            <person name="Rohde M."/>
            <person name="Galperin M.Y."/>
            <person name="Jogler C."/>
        </authorList>
    </citation>
    <scope>NUCLEOTIDE SEQUENCE [LARGE SCALE GENOMIC DNA]</scope>
    <source>
        <strain evidence="3 4">Pla85_3_4</strain>
    </source>
</reference>
<dbReference type="SMART" id="SM00028">
    <property type="entry name" value="TPR"/>
    <property type="match status" value="2"/>
</dbReference>
<evidence type="ECO:0000256" key="1">
    <source>
        <dbReference type="PROSITE-ProRule" id="PRU00339"/>
    </source>
</evidence>
<keyword evidence="1" id="KW-0802">TPR repeat</keyword>
<dbReference type="KEGG" id="lcre:Pla8534_25740"/>
<evidence type="ECO:0000256" key="2">
    <source>
        <dbReference type="SAM" id="MobiDB-lite"/>
    </source>
</evidence>
<dbReference type="SUPFAM" id="SSF48452">
    <property type="entry name" value="TPR-like"/>
    <property type="match status" value="1"/>
</dbReference>
<gene>
    <name evidence="3" type="ORF">Pla8534_25740</name>
</gene>
<dbReference type="Pfam" id="PF14559">
    <property type="entry name" value="TPR_19"/>
    <property type="match status" value="1"/>
</dbReference>
<dbReference type="Gene3D" id="1.25.40.10">
    <property type="entry name" value="Tetratricopeptide repeat domain"/>
    <property type="match status" value="1"/>
</dbReference>
<name>A0A518DSF3_9BACT</name>
<protein>
    <submittedName>
        <fullName evidence="3">Tetratricopeptide repeat protein</fullName>
    </submittedName>
</protein>
<dbReference type="AlphaFoldDB" id="A0A518DSF3"/>
<dbReference type="RefSeq" id="WP_197443234.1">
    <property type="nucleotide sequence ID" value="NZ_CP036433.1"/>
</dbReference>
<evidence type="ECO:0000313" key="4">
    <source>
        <dbReference type="Proteomes" id="UP000317648"/>
    </source>
</evidence>
<evidence type="ECO:0000313" key="3">
    <source>
        <dbReference type="EMBL" id="QDU94767.1"/>
    </source>
</evidence>
<dbReference type="EMBL" id="CP036433">
    <property type="protein sequence ID" value="QDU94767.1"/>
    <property type="molecule type" value="Genomic_DNA"/>
</dbReference>
<proteinExistence type="predicted"/>
<dbReference type="PROSITE" id="PS50005">
    <property type="entry name" value="TPR"/>
    <property type="match status" value="1"/>
</dbReference>
<keyword evidence="4" id="KW-1185">Reference proteome</keyword>
<feature type="compositionally biased region" description="Low complexity" evidence="2">
    <location>
        <begin position="160"/>
        <end position="176"/>
    </location>
</feature>
<feature type="region of interest" description="Disordered" evidence="2">
    <location>
        <begin position="157"/>
        <end position="176"/>
    </location>
</feature>
<sequence>MLLLLSCSGCAALMKPLNMGKPIDPAKRTEQVLNDFEKQRNHAQLTAAASRFDQGDAPGALSLVEDLLERKPDDPAALSLLADLCMVEGRNEEAIVHRRKLAEASPDDAEQHHQLAMLLESCDRIGEALPHFEKAVQLDPHNTLYRETRDAALENQAVNSASGATASRTAAAGKQD</sequence>